<reference evidence="2" key="2">
    <citation type="submission" date="2024-03" db="EMBL/GenBank/DDBJ databases">
        <authorList>
            <person name="Ni Y."/>
            <person name="Xu T."/>
            <person name="Yan S."/>
            <person name="Chen L."/>
            <person name="Wang Y."/>
        </authorList>
    </citation>
    <scope>NUCLEOTIDE SEQUENCE</scope>
    <source>
        <strain evidence="2">NYM1</strain>
    </source>
</reference>
<proteinExistence type="predicted"/>
<accession>A0AAT9J7M4</accession>
<keyword evidence="1" id="KW-0812">Transmembrane</keyword>
<reference evidence="2" key="1">
    <citation type="journal article" date="2024" name="Environ. Microbiol. Rep.">
        <title>Hiding in plain sight: The discovery of complete genomes of 11 hypothetical spindle-shaped viruses that putatively infect mesophilic ammonia-oxidizing archaea.</title>
        <authorList>
            <person name="Ni Y."/>
            <person name="Xu T."/>
            <person name="Yan S."/>
            <person name="Chen L."/>
            <person name="Wang Y."/>
        </authorList>
    </citation>
    <scope>NUCLEOTIDE SEQUENCE</scope>
    <source>
        <strain evidence="2">NYM1</strain>
    </source>
</reference>
<organism evidence="2">
    <name type="scientific">Nitrosopumilaceae spindle-shaped virus</name>
    <dbReference type="NCBI Taxonomy" id="3065433"/>
    <lineage>
        <taxon>Viruses</taxon>
    </lineage>
</organism>
<evidence type="ECO:0000313" key="2">
    <source>
        <dbReference type="EMBL" id="DBA52265.1"/>
    </source>
</evidence>
<name>A0AAT9J7M4_9VIRU</name>
<feature type="transmembrane region" description="Helical" evidence="1">
    <location>
        <begin position="28"/>
        <end position="51"/>
    </location>
</feature>
<protein>
    <submittedName>
        <fullName evidence="2">ORF58</fullName>
    </submittedName>
</protein>
<evidence type="ECO:0000256" key="1">
    <source>
        <dbReference type="SAM" id="Phobius"/>
    </source>
</evidence>
<keyword evidence="1" id="KW-1133">Transmembrane helix</keyword>
<feature type="transmembrane region" description="Helical" evidence="1">
    <location>
        <begin position="5"/>
        <end position="22"/>
    </location>
</feature>
<dbReference type="EMBL" id="BK067792">
    <property type="protein sequence ID" value="DBA52265.1"/>
    <property type="molecule type" value="Genomic_DNA"/>
</dbReference>
<keyword evidence="1" id="KW-0472">Membrane</keyword>
<sequence>MKGELIIHLSVVIGISLIIYVLSDYDLLIFALSLFIVGLLSIFYLPIKWGYQDHIHNKKIKKENKYEIYIKCFNCKTSNYYALVKGTCLSEYMIDKICKHCGCKMDYDKLTQQNNDNVEVK</sequence>